<dbReference type="InterPro" id="IPR023213">
    <property type="entry name" value="CAT-like_dom_sf"/>
</dbReference>
<dbReference type="Gene3D" id="3.30.559.30">
    <property type="entry name" value="Nonribosomal peptide synthetase, condensation domain"/>
    <property type="match status" value="1"/>
</dbReference>
<dbReference type="InterPro" id="IPR042099">
    <property type="entry name" value="ANL_N_sf"/>
</dbReference>
<accession>A0A4V5UZ88</accession>
<dbReference type="GO" id="GO:0031177">
    <property type="term" value="F:phosphopantetheine binding"/>
    <property type="evidence" value="ECO:0007669"/>
    <property type="project" value="InterPro"/>
</dbReference>
<dbReference type="GO" id="GO:0047527">
    <property type="term" value="F:2,3-dihydroxybenzoate-serine ligase activity"/>
    <property type="evidence" value="ECO:0007669"/>
    <property type="project" value="TreeGrafter"/>
</dbReference>
<feature type="domain" description="Carrier" evidence="5">
    <location>
        <begin position="735"/>
        <end position="810"/>
    </location>
</feature>
<dbReference type="InterPro" id="IPR036736">
    <property type="entry name" value="ACP-like_sf"/>
</dbReference>
<dbReference type="SUPFAM" id="SSF56801">
    <property type="entry name" value="Acetyl-CoA synthetase-like"/>
    <property type="match status" value="1"/>
</dbReference>
<dbReference type="InterPro" id="IPR001242">
    <property type="entry name" value="Condensation_dom"/>
</dbReference>
<dbReference type="RefSeq" id="WP_137247915.1">
    <property type="nucleotide sequence ID" value="NZ_SZQA01000014.1"/>
</dbReference>
<dbReference type="AlphaFoldDB" id="A0A4V5UZ88"/>
<dbReference type="Gene3D" id="3.40.50.12780">
    <property type="entry name" value="N-terminal domain of ligase-like"/>
    <property type="match status" value="2"/>
</dbReference>
<dbReference type="Pfam" id="PF00501">
    <property type="entry name" value="AMP-binding"/>
    <property type="match status" value="2"/>
</dbReference>
<dbReference type="InterPro" id="IPR020806">
    <property type="entry name" value="PKS_PP-bd"/>
</dbReference>
<dbReference type="PROSITE" id="PS50075">
    <property type="entry name" value="CARRIER"/>
    <property type="match status" value="1"/>
</dbReference>
<evidence type="ECO:0000256" key="2">
    <source>
        <dbReference type="ARBA" id="ARBA00022450"/>
    </source>
</evidence>
<dbReference type="Pfam" id="PF00550">
    <property type="entry name" value="PP-binding"/>
    <property type="match status" value="1"/>
</dbReference>
<dbReference type="Gene3D" id="3.30.559.10">
    <property type="entry name" value="Chloramphenicol acetyltransferase-like domain"/>
    <property type="match status" value="1"/>
</dbReference>
<evidence type="ECO:0000256" key="1">
    <source>
        <dbReference type="ARBA" id="ARBA00001957"/>
    </source>
</evidence>
<dbReference type="PANTHER" id="PTHR45527:SF1">
    <property type="entry name" value="FATTY ACID SYNTHASE"/>
    <property type="match status" value="1"/>
</dbReference>
<dbReference type="Proteomes" id="UP000308705">
    <property type="component" value="Unassembled WGS sequence"/>
</dbReference>
<comment type="cofactor">
    <cofactor evidence="1">
        <name>pantetheine 4'-phosphate</name>
        <dbReference type="ChEBI" id="CHEBI:47942"/>
    </cofactor>
</comment>
<gene>
    <name evidence="6" type="ORF">FDA94_16315</name>
</gene>
<keyword evidence="7" id="KW-1185">Reference proteome</keyword>
<dbReference type="GO" id="GO:0072330">
    <property type="term" value="P:monocarboxylic acid biosynthetic process"/>
    <property type="evidence" value="ECO:0007669"/>
    <property type="project" value="UniProtKB-ARBA"/>
</dbReference>
<keyword evidence="3" id="KW-0597">Phosphoprotein</keyword>
<dbReference type="FunFam" id="1.10.1200.10:FF:000016">
    <property type="entry name" value="Non-ribosomal peptide synthase"/>
    <property type="match status" value="1"/>
</dbReference>
<dbReference type="InterPro" id="IPR009081">
    <property type="entry name" value="PP-bd_ACP"/>
</dbReference>
<proteinExistence type="predicted"/>
<dbReference type="SMART" id="SM00823">
    <property type="entry name" value="PKS_PP"/>
    <property type="match status" value="1"/>
</dbReference>
<dbReference type="GO" id="GO:0008610">
    <property type="term" value="P:lipid biosynthetic process"/>
    <property type="evidence" value="ECO:0007669"/>
    <property type="project" value="UniProtKB-ARBA"/>
</dbReference>
<name>A0A4V5UZ88_9ACTN</name>
<evidence type="ECO:0000256" key="4">
    <source>
        <dbReference type="SAM" id="MobiDB-lite"/>
    </source>
</evidence>
<evidence type="ECO:0000313" key="7">
    <source>
        <dbReference type="Proteomes" id="UP000308705"/>
    </source>
</evidence>
<dbReference type="OrthoDB" id="2472181at2"/>
<dbReference type="PANTHER" id="PTHR45527">
    <property type="entry name" value="NONRIBOSOMAL PEPTIDE SYNTHETASE"/>
    <property type="match status" value="1"/>
</dbReference>
<dbReference type="GO" id="GO:0043041">
    <property type="term" value="P:amino acid activation for nonribosomal peptide biosynthetic process"/>
    <property type="evidence" value="ECO:0007669"/>
    <property type="project" value="TreeGrafter"/>
</dbReference>
<feature type="compositionally biased region" description="Polar residues" evidence="4">
    <location>
        <begin position="278"/>
        <end position="287"/>
    </location>
</feature>
<evidence type="ECO:0000313" key="6">
    <source>
        <dbReference type="EMBL" id="TKK87743.1"/>
    </source>
</evidence>
<sequence>MKASPMQQGMWTAARLGAGTAYHLPVSIWFDGDLDVPALLAACAAVVARHRVLSTLVTESGDVVEGPAPTVSVTAEATPEFVAAEVARPFDLDHGPLARFTLAPAGEGRHLLLFVAHHLVFDGLSQDVLVRDLARHYGESRASREPVDFEPPAPTPLDVPPVGFTLPGQRRSDRFGPGEQIRGDAAVLASAAAVAEAAGVTTFEALLAGVHALLFRYGTETPAVLVDVTTRGRETRDRIGPYVNELPVITWPRDALPFDDFAREVRAQVRGLDRTARPSRTPSTPVSLSYRRAGNPPDFPGLDVTVEHAMFAGEVRGPLHLQVVDGLGTWLRFNPEALDRETVVRFWDALGTLLAHAAAEPGVAVGELDVIPAADREKLLVTWNDTAVDHPPVTLPELFAAQVRKAPHAVAVRHDDRTLTYAELDMAAGRLAGRLRRAGIGPGDLVGLKIPRSDDLLIALLAVQRTGAAYLPLDPGHPAEWIEMIVADAQPKLVLTDARTDDHEGYLRLIAPDDLAYVVYTSGPAGRPTGVEVTHGNLANLLLSMRDLLGPGPDDRLLALTSPAVDISALEFYLPLITGGRVVIAGTGALAEPAEAQGVTYAPATPSPTPELGQRFDRVVSLYGSAETTIASMLSEDGSIGRPIANTVVRLLDEKLRLVPVGAPGELCVGGAGVAAGYRWQPELTAERFVKDPFGGPDDRLFRTGDLARHRDDGTIEFLGRTDDPAPVRAAEFVEPRTDTETLVAGVWAEVLGLAEVGVFDDFFALGGHALLAERVASRLREALELDVPMKTVFERPTVAGLALAVEQLRDLEMA</sequence>
<dbReference type="Gene3D" id="1.10.1200.10">
    <property type="entry name" value="ACP-like"/>
    <property type="match status" value="1"/>
</dbReference>
<dbReference type="GO" id="GO:0009366">
    <property type="term" value="C:enterobactin synthetase complex"/>
    <property type="evidence" value="ECO:0007669"/>
    <property type="project" value="TreeGrafter"/>
</dbReference>
<dbReference type="SUPFAM" id="SSF47336">
    <property type="entry name" value="ACP-like"/>
    <property type="match status" value="1"/>
</dbReference>
<protein>
    <submittedName>
        <fullName evidence="6">Non-ribosomal peptide synthetase</fullName>
    </submittedName>
</protein>
<dbReference type="Pfam" id="PF00668">
    <property type="entry name" value="Condensation"/>
    <property type="match status" value="1"/>
</dbReference>
<comment type="caution">
    <text evidence="6">The sequence shown here is derived from an EMBL/GenBank/DDBJ whole genome shotgun (WGS) entry which is preliminary data.</text>
</comment>
<dbReference type="GO" id="GO:0009239">
    <property type="term" value="P:enterobactin biosynthetic process"/>
    <property type="evidence" value="ECO:0007669"/>
    <property type="project" value="TreeGrafter"/>
</dbReference>
<evidence type="ECO:0000256" key="3">
    <source>
        <dbReference type="ARBA" id="ARBA00022553"/>
    </source>
</evidence>
<dbReference type="SUPFAM" id="SSF52777">
    <property type="entry name" value="CoA-dependent acyltransferases"/>
    <property type="match status" value="2"/>
</dbReference>
<dbReference type="GO" id="GO:0005829">
    <property type="term" value="C:cytosol"/>
    <property type="evidence" value="ECO:0007669"/>
    <property type="project" value="TreeGrafter"/>
</dbReference>
<reference evidence="6 7" key="1">
    <citation type="submission" date="2019-04" db="EMBL/GenBank/DDBJ databases">
        <title>Herbidospora sp. NEAU-GS14.nov., a novel actinomycete isolated from soil.</title>
        <authorList>
            <person name="Han L."/>
        </authorList>
    </citation>
    <scope>NUCLEOTIDE SEQUENCE [LARGE SCALE GENOMIC DNA]</scope>
    <source>
        <strain evidence="6 7">NEAU-GS14</strain>
    </source>
</reference>
<dbReference type="InterPro" id="IPR000873">
    <property type="entry name" value="AMP-dep_synth/lig_dom"/>
</dbReference>
<keyword evidence="2" id="KW-0596">Phosphopantetheine</keyword>
<evidence type="ECO:0000259" key="5">
    <source>
        <dbReference type="PROSITE" id="PS50075"/>
    </source>
</evidence>
<dbReference type="EMBL" id="SZQA01000014">
    <property type="protein sequence ID" value="TKK87743.1"/>
    <property type="molecule type" value="Genomic_DNA"/>
</dbReference>
<feature type="region of interest" description="Disordered" evidence="4">
    <location>
        <begin position="273"/>
        <end position="292"/>
    </location>
</feature>
<organism evidence="6 7">
    <name type="scientific">Herbidospora galbida</name>
    <dbReference type="NCBI Taxonomy" id="2575442"/>
    <lineage>
        <taxon>Bacteria</taxon>
        <taxon>Bacillati</taxon>
        <taxon>Actinomycetota</taxon>
        <taxon>Actinomycetes</taxon>
        <taxon>Streptosporangiales</taxon>
        <taxon>Streptosporangiaceae</taxon>
        <taxon>Herbidospora</taxon>
    </lineage>
</organism>